<dbReference type="PANTHER" id="PTHR47234:SF3">
    <property type="entry name" value="SECRETIN_TONB SHORT N-TERMINAL DOMAIN-CONTAINING PROTEIN"/>
    <property type="match status" value="1"/>
</dbReference>
<dbReference type="Pfam" id="PF07715">
    <property type="entry name" value="Plug"/>
    <property type="match status" value="1"/>
</dbReference>
<keyword evidence="2" id="KW-0675">Receptor</keyword>
<dbReference type="AlphaFoldDB" id="A0A3B0TCK2"/>
<dbReference type="Gene3D" id="2.170.130.10">
    <property type="entry name" value="TonB-dependent receptor, plug domain"/>
    <property type="match status" value="1"/>
</dbReference>
<dbReference type="Gene3D" id="2.60.40.1120">
    <property type="entry name" value="Carboxypeptidase-like, regulatory domain"/>
    <property type="match status" value="1"/>
</dbReference>
<dbReference type="EMBL" id="UOEN01000307">
    <property type="protein sequence ID" value="VAW16175.1"/>
    <property type="molecule type" value="Genomic_DNA"/>
</dbReference>
<feature type="non-terminal residue" evidence="2">
    <location>
        <position position="437"/>
    </location>
</feature>
<organism evidence="2">
    <name type="scientific">hydrothermal vent metagenome</name>
    <dbReference type="NCBI Taxonomy" id="652676"/>
    <lineage>
        <taxon>unclassified sequences</taxon>
        <taxon>metagenomes</taxon>
        <taxon>ecological metagenomes</taxon>
    </lineage>
</organism>
<dbReference type="InterPro" id="IPR037066">
    <property type="entry name" value="Plug_dom_sf"/>
</dbReference>
<evidence type="ECO:0000259" key="1">
    <source>
        <dbReference type="Pfam" id="PF07715"/>
    </source>
</evidence>
<feature type="domain" description="TonB-dependent receptor plug" evidence="1">
    <location>
        <begin position="115"/>
        <end position="236"/>
    </location>
</feature>
<dbReference type="Pfam" id="PF13715">
    <property type="entry name" value="CarbopepD_reg_2"/>
    <property type="match status" value="1"/>
</dbReference>
<name>A0A3B0TCK2_9ZZZZ</name>
<dbReference type="PANTHER" id="PTHR47234">
    <property type="match status" value="1"/>
</dbReference>
<evidence type="ECO:0000313" key="2">
    <source>
        <dbReference type="EMBL" id="VAW16175.1"/>
    </source>
</evidence>
<dbReference type="InterPro" id="IPR008969">
    <property type="entry name" value="CarboxyPept-like_regulatory"/>
</dbReference>
<proteinExistence type="predicted"/>
<accession>A0A3B0TCK2</accession>
<gene>
    <name evidence="2" type="ORF">MNBD_BACTEROID05-81</name>
</gene>
<dbReference type="InterPro" id="IPR039426">
    <property type="entry name" value="TonB-dep_rcpt-like"/>
</dbReference>
<dbReference type="PROSITE" id="PS52016">
    <property type="entry name" value="TONB_DEPENDENT_REC_3"/>
    <property type="match status" value="1"/>
</dbReference>
<dbReference type="SUPFAM" id="SSF49464">
    <property type="entry name" value="Carboxypeptidase regulatory domain-like"/>
    <property type="match status" value="1"/>
</dbReference>
<dbReference type="InterPro" id="IPR012910">
    <property type="entry name" value="Plug_dom"/>
</dbReference>
<sequence>MKAKIFSLLIMLLVSVPIMAQNYQVSGTVTDSDEQAMPGVSISVKNGTGGTSTDFDGKYTLQVNNGDVLIFTSVGFETQEITMDGLTTVNVVMTSGVSLDEVVVIGSRNPNRTATETAVPVDVIDIQELITQGAQTSLNQILTYVAPSFTSNTQTISDGTDHIDPASLRGLGPDQVLVLVNGKRRHTSSLVNVNGTFGRGSVGTDLNAIPTAAIARVEVLRDGAAAQYGSDAIAGVINIVMKKSETLTVSADMGAYFSSKSGGFEQGGTDGESINVSINYGIPLGDNGGFMNFTGMYDSRNPTNRMIEWEGNIFNSYNSVERVANDSGFNLLDLQTDFGAIQTFAQNAGLPSDVLTDVNNAVDITDLQSALSTDNTDSELGARGLQRKDFNMRVGQSKLRSGKFFFNGEVPVSEDAVIYAFGGMSVRNGNAAGFYRL</sequence>
<protein>
    <submittedName>
        <fullName evidence="2">TonB-dependent receptor Outer membrane receptor for ferrienterochelin and colicins</fullName>
    </submittedName>
</protein>
<reference evidence="2" key="1">
    <citation type="submission" date="2018-06" db="EMBL/GenBank/DDBJ databases">
        <authorList>
            <person name="Zhirakovskaya E."/>
        </authorList>
    </citation>
    <scope>NUCLEOTIDE SEQUENCE</scope>
</reference>
<dbReference type="SUPFAM" id="SSF56935">
    <property type="entry name" value="Porins"/>
    <property type="match status" value="1"/>
</dbReference>